<keyword evidence="2" id="KW-1185">Reference proteome</keyword>
<protein>
    <recommendedName>
        <fullName evidence="3">DUF3139 domain-containing protein</fullName>
    </recommendedName>
</protein>
<evidence type="ECO:0000313" key="1">
    <source>
        <dbReference type="EMBL" id="SNS71993.1"/>
    </source>
</evidence>
<gene>
    <name evidence="1" type="ORF">SAMN05446037_101867</name>
</gene>
<dbReference type="OrthoDB" id="2085845at2"/>
<dbReference type="AlphaFoldDB" id="A0A239GU09"/>
<organism evidence="1 2">
    <name type="scientific">Anaerovirgula multivorans</name>
    <dbReference type="NCBI Taxonomy" id="312168"/>
    <lineage>
        <taxon>Bacteria</taxon>
        <taxon>Bacillati</taxon>
        <taxon>Bacillota</taxon>
        <taxon>Clostridia</taxon>
        <taxon>Peptostreptococcales</taxon>
        <taxon>Natronincolaceae</taxon>
        <taxon>Anaerovirgula</taxon>
    </lineage>
</organism>
<dbReference type="Proteomes" id="UP000198304">
    <property type="component" value="Unassembled WGS sequence"/>
</dbReference>
<name>A0A239GU09_9FIRM</name>
<accession>A0A239GU09</accession>
<proteinExistence type="predicted"/>
<sequence length="97" mass="10979">MKIKARKITIAVMVFLLVLGLWINGIIPQQIGKAAAINYVQKNHEDRGLLFVTIEYSSVHGDYFAVFKDFNGEVYNFLMHSKLLPITVLYDPLNPPG</sequence>
<dbReference type="EMBL" id="FZOJ01000018">
    <property type="protein sequence ID" value="SNS71993.1"/>
    <property type="molecule type" value="Genomic_DNA"/>
</dbReference>
<reference evidence="1 2" key="1">
    <citation type="submission" date="2017-06" db="EMBL/GenBank/DDBJ databases">
        <authorList>
            <person name="Kim H.J."/>
            <person name="Triplett B.A."/>
        </authorList>
    </citation>
    <scope>NUCLEOTIDE SEQUENCE [LARGE SCALE GENOMIC DNA]</scope>
    <source>
        <strain evidence="1 2">SCA</strain>
    </source>
</reference>
<evidence type="ECO:0000313" key="2">
    <source>
        <dbReference type="Proteomes" id="UP000198304"/>
    </source>
</evidence>
<dbReference type="RefSeq" id="WP_089283953.1">
    <property type="nucleotide sequence ID" value="NZ_FZOJ01000018.1"/>
</dbReference>
<evidence type="ECO:0008006" key="3">
    <source>
        <dbReference type="Google" id="ProtNLM"/>
    </source>
</evidence>